<keyword evidence="3 7" id="KW-0808">Transferase</keyword>
<evidence type="ECO:0000256" key="6">
    <source>
        <dbReference type="ARBA" id="ARBA00022840"/>
    </source>
</evidence>
<gene>
    <name evidence="7" type="primary">ackA</name>
    <name evidence="9" type="ORF">H8923_04630</name>
</gene>
<comment type="subcellular location">
    <subcellularLocation>
        <location evidence="7">Cytoplasm</location>
    </subcellularLocation>
</comment>
<dbReference type="InterPro" id="IPR023865">
    <property type="entry name" value="Aliphatic_acid_kinase_CS"/>
</dbReference>
<feature type="binding site" evidence="7">
    <location>
        <begin position="332"/>
        <end position="336"/>
    </location>
    <ligand>
        <name>ATP</name>
        <dbReference type="ChEBI" id="CHEBI:30616"/>
    </ligand>
</feature>
<comment type="cofactor">
    <cofactor evidence="7">
        <name>Mg(2+)</name>
        <dbReference type="ChEBI" id="CHEBI:18420"/>
    </cofactor>
    <cofactor evidence="7">
        <name>Mn(2+)</name>
        <dbReference type="ChEBI" id="CHEBI:29035"/>
    </cofactor>
    <text evidence="7">Mg(2+). Can also accept Mn(2+).</text>
</comment>
<feature type="binding site" evidence="7">
    <location>
        <position position="7"/>
    </location>
    <ligand>
        <name>Mg(2+)</name>
        <dbReference type="ChEBI" id="CHEBI:18420"/>
    </ligand>
</feature>
<dbReference type="Proteomes" id="UP000609849">
    <property type="component" value="Unassembled WGS sequence"/>
</dbReference>
<organism evidence="9 10">
    <name type="scientific">Romboutsia faecis</name>
    <dbReference type="NCBI Taxonomy" id="2764597"/>
    <lineage>
        <taxon>Bacteria</taxon>
        <taxon>Bacillati</taxon>
        <taxon>Bacillota</taxon>
        <taxon>Clostridia</taxon>
        <taxon>Peptostreptococcales</taxon>
        <taxon>Peptostreptococcaceae</taxon>
        <taxon>Romboutsia</taxon>
    </lineage>
</organism>
<dbReference type="NCBIfam" id="TIGR00016">
    <property type="entry name" value="ackA"/>
    <property type="match status" value="1"/>
</dbReference>
<comment type="catalytic activity">
    <reaction evidence="7">
        <text>acetate + ATP = acetyl phosphate + ADP</text>
        <dbReference type="Rhea" id="RHEA:11352"/>
        <dbReference type="ChEBI" id="CHEBI:22191"/>
        <dbReference type="ChEBI" id="CHEBI:30089"/>
        <dbReference type="ChEBI" id="CHEBI:30616"/>
        <dbReference type="ChEBI" id="CHEBI:456216"/>
        <dbReference type="EC" id="2.7.2.1"/>
    </reaction>
</comment>
<sequence>MKVLVLNCGSSSLKYQLIDMSNEAVLCVGLVERIGIEGSILKQEKDGVEGKYIVEQPMKDHEDAIKLVLDAVLDPTYGGVKEMSEIEAVGHRVVHGGEKFASSVVITEEVENAMKECIELAPLHNPANIMGIDACKAILPGVPMVGVFDTAFHQTMPKKSYLYGLPHELYTKYGVRRYGFHGTSHKYVSQRAAAMLGKNIEDVKIITCHLGNGASIAAIDGGVCVDTSMGFTPLEGLIMGTRCGDIDAAILPFLMEKENLDAKGLSDLMNKKSGVYGMTGISSDFRDIEDAAAKGDEKAQVALDAYAQRVKKYIGSYAAEMNGVDAVVFTAGVGENGIDMREAIASNMEFLGMKLDKEANKVRGKERVISTEDSKVKILLIPTNEELMIARDTVALVK</sequence>
<feature type="binding site" evidence="7">
    <location>
        <begin position="284"/>
        <end position="286"/>
    </location>
    <ligand>
        <name>ATP</name>
        <dbReference type="ChEBI" id="CHEBI:30616"/>
    </ligand>
</feature>
<feature type="site" description="Transition state stabilizer" evidence="7">
    <location>
        <position position="242"/>
    </location>
</feature>
<evidence type="ECO:0000313" key="10">
    <source>
        <dbReference type="Proteomes" id="UP000609849"/>
    </source>
</evidence>
<reference evidence="9 10" key="1">
    <citation type="submission" date="2020-08" db="EMBL/GenBank/DDBJ databases">
        <authorList>
            <person name="Liu C."/>
            <person name="Sun Q."/>
        </authorList>
    </citation>
    <scope>NUCLEOTIDE SEQUENCE [LARGE SCALE GENOMIC DNA]</scope>
    <source>
        <strain evidence="9 10">NSJ-18</strain>
    </source>
</reference>
<evidence type="ECO:0000256" key="2">
    <source>
        <dbReference type="ARBA" id="ARBA00022490"/>
    </source>
</evidence>
<feature type="binding site" evidence="7">
    <location>
        <position position="385"/>
    </location>
    <ligand>
        <name>Mg(2+)</name>
        <dbReference type="ChEBI" id="CHEBI:18420"/>
    </ligand>
</feature>
<comment type="subunit">
    <text evidence="7">Homodimer.</text>
</comment>
<dbReference type="PANTHER" id="PTHR21060:SF15">
    <property type="entry name" value="ACETATE KINASE-RELATED"/>
    <property type="match status" value="1"/>
</dbReference>
<feature type="active site" description="Proton donor/acceptor" evidence="7">
    <location>
        <position position="149"/>
    </location>
</feature>
<evidence type="ECO:0000256" key="4">
    <source>
        <dbReference type="ARBA" id="ARBA00022741"/>
    </source>
</evidence>
<dbReference type="SUPFAM" id="SSF53067">
    <property type="entry name" value="Actin-like ATPase domain"/>
    <property type="match status" value="2"/>
</dbReference>
<dbReference type="InterPro" id="IPR004372">
    <property type="entry name" value="Ac/propionate_kinase"/>
</dbReference>
<dbReference type="PIRSF" id="PIRSF000722">
    <property type="entry name" value="Acetate_prop_kin"/>
    <property type="match status" value="1"/>
</dbReference>
<dbReference type="Pfam" id="PF00871">
    <property type="entry name" value="Acetate_kinase"/>
    <property type="match status" value="1"/>
</dbReference>
<dbReference type="PRINTS" id="PR00471">
    <property type="entry name" value="ACETATEKNASE"/>
</dbReference>
<keyword evidence="2 7" id="KW-0963">Cytoplasm</keyword>
<evidence type="ECO:0000256" key="7">
    <source>
        <dbReference type="HAMAP-Rule" id="MF_00020"/>
    </source>
</evidence>
<feature type="binding site" evidence="7">
    <location>
        <position position="14"/>
    </location>
    <ligand>
        <name>ATP</name>
        <dbReference type="ChEBI" id="CHEBI:30616"/>
    </ligand>
</feature>
<keyword evidence="7" id="KW-0479">Metal-binding</keyword>
<dbReference type="PANTHER" id="PTHR21060">
    <property type="entry name" value="ACETATE KINASE"/>
    <property type="match status" value="1"/>
</dbReference>
<keyword evidence="7" id="KW-0460">Magnesium</keyword>
<name>A0ABR7JMQ2_9FIRM</name>
<protein>
    <recommendedName>
        <fullName evidence="7">Acetate kinase</fullName>
        <ecNumber evidence="7">2.7.2.1</ecNumber>
    </recommendedName>
    <alternativeName>
        <fullName evidence="7">Acetokinase</fullName>
    </alternativeName>
</protein>
<dbReference type="PROSITE" id="PS01076">
    <property type="entry name" value="ACETATE_KINASE_2"/>
    <property type="match status" value="1"/>
</dbReference>
<dbReference type="GO" id="GO:0016301">
    <property type="term" value="F:kinase activity"/>
    <property type="evidence" value="ECO:0007669"/>
    <property type="project" value="UniProtKB-KW"/>
</dbReference>
<dbReference type="CDD" id="cd24010">
    <property type="entry name" value="ASKHA_NBD_AcK_PK"/>
    <property type="match status" value="1"/>
</dbReference>
<keyword evidence="4 7" id="KW-0547">Nucleotide-binding</keyword>
<feature type="binding site" evidence="7">
    <location>
        <begin position="209"/>
        <end position="213"/>
    </location>
    <ligand>
        <name>ATP</name>
        <dbReference type="ChEBI" id="CHEBI:30616"/>
    </ligand>
</feature>
<comment type="pathway">
    <text evidence="7">Metabolic intermediate biosynthesis; acetyl-CoA biosynthesis; acetyl-CoA from acetate: step 1/2.</text>
</comment>
<comment type="function">
    <text evidence="7">Catalyzes the formation of acetyl phosphate from acetate and ATP. Can also catalyze the reverse reaction.</text>
</comment>
<dbReference type="PROSITE" id="PS01075">
    <property type="entry name" value="ACETATE_KINASE_1"/>
    <property type="match status" value="1"/>
</dbReference>
<keyword evidence="6 7" id="KW-0067">ATP-binding</keyword>
<comment type="similarity">
    <text evidence="1 7 8">Belongs to the acetokinase family.</text>
</comment>
<dbReference type="EMBL" id="JACRWE010000002">
    <property type="protein sequence ID" value="MBC5996037.1"/>
    <property type="molecule type" value="Genomic_DNA"/>
</dbReference>
<evidence type="ECO:0000256" key="3">
    <source>
        <dbReference type="ARBA" id="ARBA00022679"/>
    </source>
</evidence>
<comment type="caution">
    <text evidence="9">The sequence shown here is derived from an EMBL/GenBank/DDBJ whole genome shotgun (WGS) entry which is preliminary data.</text>
</comment>
<proteinExistence type="inferred from homology"/>
<dbReference type="InterPro" id="IPR043129">
    <property type="entry name" value="ATPase_NBD"/>
</dbReference>
<keyword evidence="5 7" id="KW-0418">Kinase</keyword>
<dbReference type="RefSeq" id="WP_153924084.1">
    <property type="nucleotide sequence ID" value="NZ_JACRWE010000002.1"/>
</dbReference>
<dbReference type="InterPro" id="IPR000890">
    <property type="entry name" value="Aliphatic_acid_kin_short-chain"/>
</dbReference>
<keyword evidence="10" id="KW-1185">Reference proteome</keyword>
<evidence type="ECO:0000313" key="9">
    <source>
        <dbReference type="EMBL" id="MBC5996037.1"/>
    </source>
</evidence>
<evidence type="ECO:0000256" key="8">
    <source>
        <dbReference type="RuleBase" id="RU003835"/>
    </source>
</evidence>
<evidence type="ECO:0000256" key="5">
    <source>
        <dbReference type="ARBA" id="ARBA00022777"/>
    </source>
</evidence>
<evidence type="ECO:0000256" key="1">
    <source>
        <dbReference type="ARBA" id="ARBA00008748"/>
    </source>
</evidence>
<dbReference type="HAMAP" id="MF_00020">
    <property type="entry name" value="Acetate_kinase"/>
    <property type="match status" value="1"/>
</dbReference>
<feature type="binding site" evidence="7">
    <location>
        <position position="92"/>
    </location>
    <ligand>
        <name>substrate</name>
    </ligand>
</feature>
<dbReference type="Gene3D" id="3.30.420.40">
    <property type="match status" value="2"/>
</dbReference>
<dbReference type="EC" id="2.7.2.1" evidence="7"/>
<accession>A0ABR7JMQ2</accession>
<feature type="site" description="Transition state stabilizer" evidence="7">
    <location>
        <position position="181"/>
    </location>
</feature>